<sequence>MKMNDSGNIFTQFFAWVAALASAIGFTTQDLVFMFFGAAGLLISLASYVNGRVDANRRRREDEKRTKMVNDYLKGVGDKPLHERPAAASVVVEALQKEGE</sequence>
<dbReference type="AlphaFoldDB" id="A0A144MU54"/>
<keyword evidence="1" id="KW-1133">Transmembrane helix</keyword>
<dbReference type="Proteomes" id="UP000076008">
    <property type="component" value="Unassembled WGS sequence"/>
</dbReference>
<dbReference type="EMBL" id="FJXR01000017">
    <property type="protein sequence ID" value="CZV66144.1"/>
    <property type="molecule type" value="Genomic_DNA"/>
</dbReference>
<reference evidence="2 3" key="1">
    <citation type="submission" date="2016-03" db="EMBL/GenBank/DDBJ databases">
        <authorList>
            <consortium name="Pathogen Informatics"/>
        </authorList>
    </citation>
    <scope>NUCLEOTIDE SEQUENCE [LARGE SCALE GENOMIC DNA]</scope>
    <source>
        <strain evidence="3">e1252</strain>
    </source>
</reference>
<feature type="transmembrane region" description="Helical" evidence="1">
    <location>
        <begin position="33"/>
        <end position="51"/>
    </location>
</feature>
<evidence type="ECO:0008006" key="4">
    <source>
        <dbReference type="Google" id="ProtNLM"/>
    </source>
</evidence>
<dbReference type="RefSeq" id="WP_010429859.1">
    <property type="nucleotide sequence ID" value="NZ_FJXR01000017.1"/>
</dbReference>
<organism evidence="2 3">
    <name type="scientific">Enterobacter cloacae</name>
    <dbReference type="NCBI Taxonomy" id="550"/>
    <lineage>
        <taxon>Bacteria</taxon>
        <taxon>Pseudomonadati</taxon>
        <taxon>Pseudomonadota</taxon>
        <taxon>Gammaproteobacteria</taxon>
        <taxon>Enterobacterales</taxon>
        <taxon>Enterobacteriaceae</taxon>
        <taxon>Enterobacter</taxon>
        <taxon>Enterobacter cloacae complex</taxon>
    </lineage>
</organism>
<evidence type="ECO:0000256" key="1">
    <source>
        <dbReference type="SAM" id="Phobius"/>
    </source>
</evidence>
<proteinExistence type="predicted"/>
<evidence type="ECO:0000313" key="2">
    <source>
        <dbReference type="EMBL" id="CZV66144.1"/>
    </source>
</evidence>
<evidence type="ECO:0000313" key="3">
    <source>
        <dbReference type="Proteomes" id="UP000076008"/>
    </source>
</evidence>
<accession>A0A144MU54</accession>
<keyword evidence="1" id="KW-0812">Transmembrane</keyword>
<keyword evidence="1" id="KW-0472">Membrane</keyword>
<protein>
    <recommendedName>
        <fullName evidence="4">Holin</fullName>
    </recommendedName>
</protein>
<gene>
    <name evidence="2" type="ORF">SAMEA2273318_02927</name>
</gene>
<name>A0A144MU54_ENTCL</name>